<organism evidence="2 3">
    <name type="scientific">Puccinia striiformis</name>
    <dbReference type="NCBI Taxonomy" id="27350"/>
    <lineage>
        <taxon>Eukaryota</taxon>
        <taxon>Fungi</taxon>
        <taxon>Dikarya</taxon>
        <taxon>Basidiomycota</taxon>
        <taxon>Pucciniomycotina</taxon>
        <taxon>Pucciniomycetes</taxon>
        <taxon>Pucciniales</taxon>
        <taxon>Pucciniaceae</taxon>
        <taxon>Puccinia</taxon>
    </lineage>
</organism>
<evidence type="ECO:0000313" key="2">
    <source>
        <dbReference type="EMBL" id="POW21383.1"/>
    </source>
</evidence>
<protein>
    <submittedName>
        <fullName evidence="2">Uncharacterized protein</fullName>
    </submittedName>
</protein>
<gene>
    <name evidence="2" type="ORF">PSHT_02433</name>
</gene>
<dbReference type="Proteomes" id="UP000238274">
    <property type="component" value="Unassembled WGS sequence"/>
</dbReference>
<comment type="caution">
    <text evidence="2">The sequence shown here is derived from an EMBL/GenBank/DDBJ whole genome shotgun (WGS) entry which is preliminary data.</text>
</comment>
<evidence type="ECO:0000256" key="1">
    <source>
        <dbReference type="SAM" id="MobiDB-lite"/>
    </source>
</evidence>
<dbReference type="AlphaFoldDB" id="A0A2S4WHZ1"/>
<dbReference type="EMBL" id="PKSM01000021">
    <property type="protein sequence ID" value="POW21383.1"/>
    <property type="molecule type" value="Genomic_DNA"/>
</dbReference>
<dbReference type="VEuPathDB" id="FungiDB:PSTT_06513"/>
<feature type="region of interest" description="Disordered" evidence="1">
    <location>
        <begin position="57"/>
        <end position="84"/>
    </location>
</feature>
<reference evidence="3" key="2">
    <citation type="journal article" date="2018" name="BMC Genomics">
        <title>Genomic insights into host adaptation between the wheat stripe rust pathogen (Puccinia striiformis f. sp. tritici) and the barley stripe rust pathogen (Puccinia striiformis f. sp. hordei).</title>
        <authorList>
            <person name="Xia C."/>
            <person name="Wang M."/>
            <person name="Yin C."/>
            <person name="Cornejo O.E."/>
            <person name="Hulbert S.H."/>
            <person name="Chen X."/>
        </authorList>
    </citation>
    <scope>NUCLEOTIDE SEQUENCE [LARGE SCALE GENOMIC DNA]</scope>
    <source>
        <strain evidence="3">93TX-2</strain>
    </source>
</reference>
<proteinExistence type="predicted"/>
<feature type="non-terminal residue" evidence="2">
    <location>
        <position position="1"/>
    </location>
</feature>
<accession>A0A2S4WHZ1</accession>
<reference evidence="3" key="3">
    <citation type="journal article" date="2018" name="Mol. Plant Microbe Interact.">
        <title>Genome sequence resources for the wheat stripe rust pathogen (Puccinia striiformis f. sp. tritici) and the barley stripe rust pathogen (Puccinia striiformis f. sp. hordei).</title>
        <authorList>
            <person name="Xia C."/>
            <person name="Wang M."/>
            <person name="Yin C."/>
            <person name="Cornejo O.E."/>
            <person name="Hulbert S.H."/>
            <person name="Chen X."/>
        </authorList>
    </citation>
    <scope>NUCLEOTIDE SEQUENCE [LARGE SCALE GENOMIC DNA]</scope>
    <source>
        <strain evidence="3">93TX-2</strain>
    </source>
</reference>
<keyword evidence="3" id="KW-1185">Reference proteome</keyword>
<evidence type="ECO:0000313" key="3">
    <source>
        <dbReference type="Proteomes" id="UP000238274"/>
    </source>
</evidence>
<feature type="non-terminal residue" evidence="2">
    <location>
        <position position="258"/>
    </location>
</feature>
<reference evidence="2 3" key="1">
    <citation type="submission" date="2017-12" db="EMBL/GenBank/DDBJ databases">
        <title>Gene loss provides genomic basis for host adaptation in cereal stripe rust fungi.</title>
        <authorList>
            <person name="Xia C."/>
        </authorList>
    </citation>
    <scope>NUCLEOTIDE SEQUENCE [LARGE SCALE GENOMIC DNA]</scope>
    <source>
        <strain evidence="2 3">93TX-2</strain>
    </source>
</reference>
<dbReference type="VEuPathDB" id="FungiDB:PSHT_02433"/>
<sequence>GCNPNLPPPIEKKVLGGLSKLSPPTKPQARAQGGTRLNSISWLFGSHGKARLKRYNNSSAGARNRCGATRKASRRGNSRAPDQVSFRTKRVSKICSLPFQRSVHMVLLDTCHVFDLNQPHGPSRAYFGDVVKYVGQRKYTSRRIFMRYWLKGAIEPGFSVASPRPEPFTQFFCPGLNLGIPKERDNGYCGLKSHDPDFEGYYMFAANLQSTNLGFNCTGKLRNSYWCCKGWVPYYNDPLNLVHEKDVRGMCSEHPQHN</sequence>
<name>A0A2S4WHZ1_9BASI</name>
<feature type="region of interest" description="Disordered" evidence="1">
    <location>
        <begin position="14"/>
        <end position="34"/>
    </location>
</feature>